<dbReference type="FunFam" id="1.25.40.10:FF:000090">
    <property type="entry name" value="Pentatricopeptide repeat-containing protein, chloroplastic"/>
    <property type="match status" value="1"/>
</dbReference>
<dbReference type="SMR" id="A0A8T3C5G7"/>
<dbReference type="EMBL" id="JAGYWB010000003">
    <property type="protein sequence ID" value="KAI0527468.1"/>
    <property type="molecule type" value="Genomic_DNA"/>
</dbReference>
<dbReference type="GO" id="GO:0009451">
    <property type="term" value="P:RNA modification"/>
    <property type="evidence" value="ECO:0007669"/>
    <property type="project" value="InterPro"/>
</dbReference>
<feature type="repeat" description="PPR" evidence="2">
    <location>
        <begin position="609"/>
        <end position="643"/>
    </location>
</feature>
<feature type="repeat" description="PPR" evidence="2">
    <location>
        <begin position="644"/>
        <end position="678"/>
    </location>
</feature>
<dbReference type="AlphaFoldDB" id="A0A8T3C5G7"/>
<dbReference type="NCBIfam" id="TIGR00756">
    <property type="entry name" value="PPR"/>
    <property type="match status" value="6"/>
</dbReference>
<sequence length="796" mass="89389">MNLLSYRFNFLTTKRRAFRWKISSSVIEVLSIRGLHSTEHFAYSLQTCKDIRFVRKLHASILYHGLGENIFLGSKLLNCYANFGGLCESRLVFAKNVNKNVSLWNSAIVGYHRAGQFEEALWLYKNLKFMGFGVDSSAITFSLKGSTELCILEIGQAIHVDAFKVGLNTDKFTGSSLVGLYSRCGLIDDGFQAFQEILDKDVVAYTAMITGYASFPGFPAKMAFRIASDMHIEGLSANRVTLVSLLQVAGQLEELRKGQAVHCYAMKNAIDLSDEALQTGIIDMYARCGASHLATSMLRKMERTCIASWNAMIFGLIQWGKSTEALEIFNDLEKEEKVFPDSITLSNIIAACADIGCPYRVKDIHGYLIRRDISPDLVVVTSLVDLYSECGEIGYARKLFDEIVVRDTVLYNVILSAYLRDKKVDMAINLFRRMFEEGIHPNSVTMVSFLSAFSDITYNKLGKWIHGFILRYDLNSNLDVCNQILHMYAKWGCINAARNIFESMMKKDLVSWTIMMMSYMDCGHVDKAVLLFRLMQQAQEKPDSVILITMLKAHMELGKLAMVKEIHGYIYRILSDKDCATTNSVIIAYAKCGRLDMADAVFNCMGKETLTSWNAMIGAYGIHGYAEEVLKLFYEMQKKNINPDGMTYTSVLSACSHCGLVEEAWHVFKVLNADHSVSPSEEHYNCMVDLLGRAGQLEEAYDLVNHYPLKNKLNALCALLGACKFHKNIKIGEVVGKELLELQPHSPGIYSLVSNMYSEASMWNEATNLRHKAGVKGLRKNPGCSLLNLDEYAVGI</sequence>
<feature type="repeat" description="PPR" evidence="2">
    <location>
        <begin position="407"/>
        <end position="441"/>
    </location>
</feature>
<dbReference type="InterPro" id="IPR011990">
    <property type="entry name" value="TPR-like_helical_dom_sf"/>
</dbReference>
<dbReference type="FunFam" id="1.25.40.10:FF:000344">
    <property type="entry name" value="Pentatricopeptide repeat-containing protein"/>
    <property type="match status" value="1"/>
</dbReference>
<dbReference type="InterPro" id="IPR046848">
    <property type="entry name" value="E_motif"/>
</dbReference>
<organism evidence="3 4">
    <name type="scientific">Dendrobium nobile</name>
    <name type="common">Orchid</name>
    <dbReference type="NCBI Taxonomy" id="94219"/>
    <lineage>
        <taxon>Eukaryota</taxon>
        <taxon>Viridiplantae</taxon>
        <taxon>Streptophyta</taxon>
        <taxon>Embryophyta</taxon>
        <taxon>Tracheophyta</taxon>
        <taxon>Spermatophyta</taxon>
        <taxon>Magnoliopsida</taxon>
        <taxon>Liliopsida</taxon>
        <taxon>Asparagales</taxon>
        <taxon>Orchidaceae</taxon>
        <taxon>Epidendroideae</taxon>
        <taxon>Malaxideae</taxon>
        <taxon>Dendrobiinae</taxon>
        <taxon>Dendrobium</taxon>
    </lineage>
</organism>
<evidence type="ECO:0000313" key="4">
    <source>
        <dbReference type="Proteomes" id="UP000829196"/>
    </source>
</evidence>
<evidence type="ECO:0000256" key="1">
    <source>
        <dbReference type="ARBA" id="ARBA00022737"/>
    </source>
</evidence>
<dbReference type="PANTHER" id="PTHR47926">
    <property type="entry name" value="PENTATRICOPEPTIDE REPEAT-CONTAINING PROTEIN"/>
    <property type="match status" value="1"/>
</dbReference>
<evidence type="ECO:0000256" key="2">
    <source>
        <dbReference type="PROSITE-ProRule" id="PRU00708"/>
    </source>
</evidence>
<keyword evidence="4" id="KW-1185">Reference proteome</keyword>
<name>A0A8T3C5G7_DENNO</name>
<feature type="repeat" description="PPR" evidence="2">
    <location>
        <begin position="508"/>
        <end position="542"/>
    </location>
</feature>
<dbReference type="InterPro" id="IPR046960">
    <property type="entry name" value="PPR_At4g14850-like_plant"/>
</dbReference>
<dbReference type="InterPro" id="IPR002885">
    <property type="entry name" value="PPR_rpt"/>
</dbReference>
<keyword evidence="1" id="KW-0677">Repeat</keyword>
<protein>
    <recommendedName>
        <fullName evidence="5">Pentatricopeptide repeat-containing protein</fullName>
    </recommendedName>
</protein>
<gene>
    <name evidence="3" type="ORF">KFK09_003069</name>
</gene>
<dbReference type="FunFam" id="1.25.40.10:FF:000343">
    <property type="entry name" value="Pentatricopeptide repeat-containing protein At3g58590"/>
    <property type="match status" value="1"/>
</dbReference>
<proteinExistence type="predicted"/>
<dbReference type="Pfam" id="PF01535">
    <property type="entry name" value="PPR"/>
    <property type="match status" value="7"/>
</dbReference>
<dbReference type="Gene3D" id="1.25.40.10">
    <property type="entry name" value="Tetratricopeptide repeat domain"/>
    <property type="match status" value="7"/>
</dbReference>
<evidence type="ECO:0008006" key="5">
    <source>
        <dbReference type="Google" id="ProtNLM"/>
    </source>
</evidence>
<evidence type="ECO:0000313" key="3">
    <source>
        <dbReference type="EMBL" id="KAI0527468.1"/>
    </source>
</evidence>
<dbReference type="PROSITE" id="PS51375">
    <property type="entry name" value="PPR"/>
    <property type="match status" value="5"/>
</dbReference>
<accession>A0A8T3C5G7</accession>
<comment type="caution">
    <text evidence="3">The sequence shown here is derived from an EMBL/GenBank/DDBJ whole genome shotgun (WGS) entry which is preliminary data.</text>
</comment>
<dbReference type="GO" id="GO:0003723">
    <property type="term" value="F:RNA binding"/>
    <property type="evidence" value="ECO:0007669"/>
    <property type="project" value="InterPro"/>
</dbReference>
<dbReference type="PANTHER" id="PTHR47926:SF452">
    <property type="entry name" value="PENTATRICOPEPTIDE REPEAT-CONTAINING PROTEIN"/>
    <property type="match status" value="1"/>
</dbReference>
<dbReference type="Pfam" id="PF20431">
    <property type="entry name" value="E_motif"/>
    <property type="match status" value="1"/>
</dbReference>
<dbReference type="Pfam" id="PF13041">
    <property type="entry name" value="PPR_2"/>
    <property type="match status" value="2"/>
</dbReference>
<dbReference type="Proteomes" id="UP000829196">
    <property type="component" value="Unassembled WGS sequence"/>
</dbReference>
<reference evidence="3" key="1">
    <citation type="journal article" date="2022" name="Front. Genet.">
        <title>Chromosome-Scale Assembly of the Dendrobium nobile Genome Provides Insights Into the Molecular Mechanism of the Biosynthesis of the Medicinal Active Ingredient of Dendrobium.</title>
        <authorList>
            <person name="Xu Q."/>
            <person name="Niu S.-C."/>
            <person name="Li K.-L."/>
            <person name="Zheng P.-J."/>
            <person name="Zhang X.-J."/>
            <person name="Jia Y."/>
            <person name="Liu Y."/>
            <person name="Niu Y.-X."/>
            <person name="Yu L.-H."/>
            <person name="Chen D.-F."/>
            <person name="Zhang G.-Q."/>
        </authorList>
    </citation>
    <scope>NUCLEOTIDE SEQUENCE</scope>
    <source>
        <tissue evidence="3">Leaf</tissue>
    </source>
</reference>
<dbReference type="OrthoDB" id="308440at2759"/>
<feature type="repeat" description="PPR" evidence="2">
    <location>
        <begin position="100"/>
        <end position="134"/>
    </location>
</feature>